<dbReference type="EMBL" id="CM004389">
    <property type="protein sequence ID" value="KAG8658468.1"/>
    <property type="molecule type" value="Genomic_DNA"/>
</dbReference>
<comment type="caution">
    <text evidence="1">The sequence shown here is derived from an EMBL/GenBank/DDBJ whole genome shotgun (WGS) entry which is preliminary data.</text>
</comment>
<evidence type="ECO:0000313" key="2">
    <source>
        <dbReference type="Proteomes" id="UP000091857"/>
    </source>
</evidence>
<sequence length="352" mass="39978">MAAMNLESYPPVFRQQSTSPEVQAHSHSDDVAKEFIQEFHSIPVVDLQCLNLDKLAEACKNWGLFRLVNHGIPLTLLRQLQDHSKKIFSLSFESKKALVISSPMSYFWGTPALTPSGDSLSRGSQNINWVEGFNVPVSQLSQFQARDPTLDSFRILLEEYGRHLTRIATTIFDAMAKTLNLNPEQSKTYLSESTGSIRVYRYPRCSSANETFGMEAHTDSSVLSILNQEQVGGFELLKDDKWLQIEPIPETLVLNLGDMLQAISNDEYKSVKHRVKPNKYGERYSICYFVFPSEGSVIQSSKYKPFTYNDFRAQVQQDIRTMGFKVGLDRFKFKQIESQLQAETSNGEDEGV</sequence>
<proteinExistence type="predicted"/>
<gene>
    <name evidence="1" type="ORF">MANES_03G150300v8</name>
</gene>
<name>A0ACB7I0M3_MANES</name>
<organism evidence="1 2">
    <name type="scientific">Manihot esculenta</name>
    <name type="common">Cassava</name>
    <name type="synonym">Jatropha manihot</name>
    <dbReference type="NCBI Taxonomy" id="3983"/>
    <lineage>
        <taxon>Eukaryota</taxon>
        <taxon>Viridiplantae</taxon>
        <taxon>Streptophyta</taxon>
        <taxon>Embryophyta</taxon>
        <taxon>Tracheophyta</taxon>
        <taxon>Spermatophyta</taxon>
        <taxon>Magnoliopsida</taxon>
        <taxon>eudicotyledons</taxon>
        <taxon>Gunneridae</taxon>
        <taxon>Pentapetalae</taxon>
        <taxon>rosids</taxon>
        <taxon>fabids</taxon>
        <taxon>Malpighiales</taxon>
        <taxon>Euphorbiaceae</taxon>
        <taxon>Crotonoideae</taxon>
        <taxon>Manihoteae</taxon>
        <taxon>Manihot</taxon>
    </lineage>
</organism>
<dbReference type="Proteomes" id="UP000091857">
    <property type="component" value="Chromosome 3"/>
</dbReference>
<accession>A0ACB7I0M3</accession>
<evidence type="ECO:0000313" key="1">
    <source>
        <dbReference type="EMBL" id="KAG8658468.1"/>
    </source>
</evidence>
<keyword evidence="2" id="KW-1185">Reference proteome</keyword>
<protein>
    <submittedName>
        <fullName evidence="1">Uncharacterized protein</fullName>
    </submittedName>
</protein>
<reference evidence="2" key="1">
    <citation type="journal article" date="2016" name="Nat. Biotechnol.">
        <title>Sequencing wild and cultivated cassava and related species reveals extensive interspecific hybridization and genetic diversity.</title>
        <authorList>
            <person name="Bredeson J.V."/>
            <person name="Lyons J.B."/>
            <person name="Prochnik S.E."/>
            <person name="Wu G.A."/>
            <person name="Ha C.M."/>
            <person name="Edsinger-Gonzales E."/>
            <person name="Grimwood J."/>
            <person name="Schmutz J."/>
            <person name="Rabbi I.Y."/>
            <person name="Egesi C."/>
            <person name="Nauluvula P."/>
            <person name="Lebot V."/>
            <person name="Ndunguru J."/>
            <person name="Mkamilo G."/>
            <person name="Bart R.S."/>
            <person name="Setter T.L."/>
            <person name="Gleadow R.M."/>
            <person name="Kulakow P."/>
            <person name="Ferguson M.E."/>
            <person name="Rounsley S."/>
            <person name="Rokhsar D.S."/>
        </authorList>
    </citation>
    <scope>NUCLEOTIDE SEQUENCE [LARGE SCALE GENOMIC DNA]</scope>
    <source>
        <strain evidence="2">cv. AM560-2</strain>
    </source>
</reference>